<feature type="signal peptide" evidence="1">
    <location>
        <begin position="1"/>
        <end position="22"/>
    </location>
</feature>
<dbReference type="AlphaFoldDB" id="A0A7X4HDG4"/>
<sequence>MRKLFLILTWLGASIMSGYCRAETITVYTSANFAPLVVGEDSGVYHDMVDYLNRQKLPGLNFKLNYLPRKRLQLMVEENRLDGIVIGMMPHWFDDTAQQKYLWTTPFALDRFVVVTRADSGLKPLVSASMAGRSVGLVLGYVYPDLDDWIQRVGLVRSDGIGEEANLEKLRMGRVDCVAAAESVVRYYMRTHAAGTTFLLTELPARQTERRFLVPHAKAAVYRQLAPVIRKLKDDPAWQRIAAKYN</sequence>
<dbReference type="EMBL" id="WWCU01000013">
    <property type="protein sequence ID" value="MYN08372.1"/>
    <property type="molecule type" value="Genomic_DNA"/>
</dbReference>
<keyword evidence="3" id="KW-1185">Reference proteome</keyword>
<comment type="caution">
    <text evidence="2">The sequence shown here is derived from an EMBL/GenBank/DDBJ whole genome shotgun (WGS) entry which is preliminary data.</text>
</comment>
<evidence type="ECO:0000256" key="1">
    <source>
        <dbReference type="SAM" id="SignalP"/>
    </source>
</evidence>
<feature type="chain" id="PRO_5030813066" evidence="1">
    <location>
        <begin position="23"/>
        <end position="246"/>
    </location>
</feature>
<proteinExistence type="predicted"/>
<organism evidence="2 3">
    <name type="scientific">Pseudoduganella aquatica</name>
    <dbReference type="NCBI Taxonomy" id="2660641"/>
    <lineage>
        <taxon>Bacteria</taxon>
        <taxon>Pseudomonadati</taxon>
        <taxon>Pseudomonadota</taxon>
        <taxon>Betaproteobacteria</taxon>
        <taxon>Burkholderiales</taxon>
        <taxon>Oxalobacteraceae</taxon>
        <taxon>Telluria group</taxon>
        <taxon>Pseudoduganella</taxon>
    </lineage>
</organism>
<reference evidence="2 3" key="1">
    <citation type="submission" date="2019-12" db="EMBL/GenBank/DDBJ databases">
        <title>Novel species isolated from a subtropical stream in China.</title>
        <authorList>
            <person name="Lu H."/>
        </authorList>
    </citation>
    <scope>NUCLEOTIDE SEQUENCE [LARGE SCALE GENOMIC DNA]</scope>
    <source>
        <strain evidence="2 3">FT127W</strain>
    </source>
</reference>
<name>A0A7X4HDG4_9BURK</name>
<accession>A0A7X4HDG4</accession>
<evidence type="ECO:0000313" key="2">
    <source>
        <dbReference type="EMBL" id="MYN08372.1"/>
    </source>
</evidence>
<gene>
    <name evidence="2" type="ORF">GTP77_13610</name>
</gene>
<evidence type="ECO:0000313" key="3">
    <source>
        <dbReference type="Proteomes" id="UP000450676"/>
    </source>
</evidence>
<dbReference type="Proteomes" id="UP000450676">
    <property type="component" value="Unassembled WGS sequence"/>
</dbReference>
<protein>
    <submittedName>
        <fullName evidence="2">Transporter substrate-binding domain-containing protein</fullName>
    </submittedName>
</protein>
<dbReference type="SUPFAM" id="SSF53850">
    <property type="entry name" value="Periplasmic binding protein-like II"/>
    <property type="match status" value="1"/>
</dbReference>
<dbReference type="Gene3D" id="3.40.190.10">
    <property type="entry name" value="Periplasmic binding protein-like II"/>
    <property type="match status" value="2"/>
</dbReference>
<keyword evidence="1" id="KW-0732">Signal</keyword>